<reference evidence="1 2" key="1">
    <citation type="journal article" date="2012" name="Science">
        <title>The Paleozoic origin of enzymatic lignin decomposition reconstructed from 31 fungal genomes.</title>
        <authorList>
            <person name="Floudas D."/>
            <person name="Binder M."/>
            <person name="Riley R."/>
            <person name="Barry K."/>
            <person name="Blanchette R.A."/>
            <person name="Henrissat B."/>
            <person name="Martinez A.T."/>
            <person name="Otillar R."/>
            <person name="Spatafora J.W."/>
            <person name="Yadav J.S."/>
            <person name="Aerts A."/>
            <person name="Benoit I."/>
            <person name="Boyd A."/>
            <person name="Carlson A."/>
            <person name="Copeland A."/>
            <person name="Coutinho P.M."/>
            <person name="de Vries R.P."/>
            <person name="Ferreira P."/>
            <person name="Findley K."/>
            <person name="Foster B."/>
            <person name="Gaskell J."/>
            <person name="Glotzer D."/>
            <person name="Gorecki P."/>
            <person name="Heitman J."/>
            <person name="Hesse C."/>
            <person name="Hori C."/>
            <person name="Igarashi K."/>
            <person name="Jurgens J.A."/>
            <person name="Kallen N."/>
            <person name="Kersten P."/>
            <person name="Kohler A."/>
            <person name="Kuees U."/>
            <person name="Kumar T.K.A."/>
            <person name="Kuo A."/>
            <person name="LaButti K."/>
            <person name="Larrondo L.F."/>
            <person name="Lindquist E."/>
            <person name="Ling A."/>
            <person name="Lombard V."/>
            <person name="Lucas S."/>
            <person name="Lundell T."/>
            <person name="Martin R."/>
            <person name="McLaughlin D.J."/>
            <person name="Morgenstern I."/>
            <person name="Morin E."/>
            <person name="Murat C."/>
            <person name="Nagy L.G."/>
            <person name="Nolan M."/>
            <person name="Ohm R.A."/>
            <person name="Patyshakuliyeva A."/>
            <person name="Rokas A."/>
            <person name="Ruiz-Duenas F.J."/>
            <person name="Sabat G."/>
            <person name="Salamov A."/>
            <person name="Samejima M."/>
            <person name="Schmutz J."/>
            <person name="Slot J.C."/>
            <person name="St John F."/>
            <person name="Stenlid J."/>
            <person name="Sun H."/>
            <person name="Sun S."/>
            <person name="Syed K."/>
            <person name="Tsang A."/>
            <person name="Wiebenga A."/>
            <person name="Young D."/>
            <person name="Pisabarro A."/>
            <person name="Eastwood D.C."/>
            <person name="Martin F."/>
            <person name="Cullen D."/>
            <person name="Grigoriev I.V."/>
            <person name="Hibbett D.S."/>
        </authorList>
    </citation>
    <scope>NUCLEOTIDE SEQUENCE [LARGE SCALE GENOMIC DNA]</scope>
    <source>
        <strain evidence="1 2">ATCC 11539</strain>
    </source>
</reference>
<proteinExistence type="predicted"/>
<protein>
    <submittedName>
        <fullName evidence="1">Uncharacterized protein</fullName>
    </submittedName>
</protein>
<evidence type="ECO:0000313" key="1">
    <source>
        <dbReference type="EMBL" id="EPQ52253.1"/>
    </source>
</evidence>
<name>S7PXK9_GLOTA</name>
<accession>S7PXK9</accession>
<dbReference type="KEGG" id="gtr:GLOTRDRAFT_26061"/>
<dbReference type="AlphaFoldDB" id="S7PXK9"/>
<evidence type="ECO:0000313" key="2">
    <source>
        <dbReference type="Proteomes" id="UP000030669"/>
    </source>
</evidence>
<feature type="non-terminal residue" evidence="1">
    <location>
        <position position="171"/>
    </location>
</feature>
<dbReference type="RefSeq" id="XP_007869154.1">
    <property type="nucleotide sequence ID" value="XM_007870963.1"/>
</dbReference>
<dbReference type="Proteomes" id="UP000030669">
    <property type="component" value="Unassembled WGS sequence"/>
</dbReference>
<sequence length="171" mass="18767">GLPSASTIATRWSSPPESVFTSWSRIFSKFIGFTTSVWNCGCMNACFICFSSSIRTLPGNFGEIVCGLRLTLNVCRSTSTSGASPQSRRMNVVLPVPFSPSITMISLSVNEPPSTVSLNPPSVFVMEGYEYWRDLSIRISSAVSTILKESDSSRKRRFSVGMKPSKKMLMP</sequence>
<keyword evidence="2" id="KW-1185">Reference proteome</keyword>
<dbReference type="GeneID" id="19305182"/>
<dbReference type="OMA" id="MNAALIC"/>
<dbReference type="eggNOG" id="ENOG502ST3T">
    <property type="taxonomic scope" value="Eukaryota"/>
</dbReference>
<feature type="non-terminal residue" evidence="1">
    <location>
        <position position="1"/>
    </location>
</feature>
<dbReference type="AntiFam" id="ANF00062">
    <property type="entry name" value="Shadow ORF (opposite ABC transporter protein)"/>
</dbReference>
<dbReference type="EMBL" id="KB469308">
    <property type="protein sequence ID" value="EPQ52253.1"/>
    <property type="molecule type" value="Genomic_DNA"/>
</dbReference>
<gene>
    <name evidence="1" type="ORF">GLOTRDRAFT_26061</name>
</gene>
<dbReference type="HOGENOM" id="CLU_1636360_0_0_1"/>
<dbReference type="OrthoDB" id="2797145at2759"/>
<organism evidence="1 2">
    <name type="scientific">Gloeophyllum trabeum (strain ATCC 11539 / FP-39264 / Madison 617)</name>
    <name type="common">Brown rot fungus</name>
    <dbReference type="NCBI Taxonomy" id="670483"/>
    <lineage>
        <taxon>Eukaryota</taxon>
        <taxon>Fungi</taxon>
        <taxon>Dikarya</taxon>
        <taxon>Basidiomycota</taxon>
        <taxon>Agaricomycotina</taxon>
        <taxon>Agaricomycetes</taxon>
        <taxon>Gloeophyllales</taxon>
        <taxon>Gloeophyllaceae</taxon>
        <taxon>Gloeophyllum</taxon>
    </lineage>
</organism>